<feature type="domain" description="Fucosyltransferase C-terminal" evidence="26">
    <location>
        <begin position="192"/>
        <end position="373"/>
    </location>
</feature>
<comment type="catalytic activity">
    <reaction evidence="17">
        <text>an alpha-Neu5Ac-(2-&gt;3)-beta-D-Gal-(1-&gt;4)-beta-D-GlcNAc-(1-&gt;3)-beta-D-Gal-(1-&gt;4)-beta-D-GlcNAc derivative + GDP-beta-L-fucose = an alpha-Neu5Ac-(2-&gt;3)-beta-D-Gal-(1-&gt;4)-beta-D-GlcNAc-(1-&gt;3)-beta-D-Gal-(1-&gt;4)-[alpha-L-Fuc-(1-&gt;3)]-beta-D-GlcNAc derivative + GDP + H(+)</text>
        <dbReference type="Rhea" id="RHEA:68044"/>
        <dbReference type="ChEBI" id="CHEBI:15378"/>
        <dbReference type="ChEBI" id="CHEBI:57273"/>
        <dbReference type="ChEBI" id="CHEBI:58189"/>
        <dbReference type="ChEBI" id="CHEBI:145343"/>
        <dbReference type="ChEBI" id="CHEBI:176900"/>
    </reaction>
    <physiologicalReaction direction="left-to-right" evidence="17">
        <dbReference type="Rhea" id="RHEA:68045"/>
    </physiologicalReaction>
</comment>
<keyword evidence="8" id="KW-0735">Signal-anchor</keyword>
<comment type="pathway">
    <text evidence="1">Protein modification; protein glycosylation.</text>
</comment>
<keyword evidence="14" id="KW-0325">Glycoprotein</keyword>
<comment type="catalytic activity">
    <reaction evidence="15">
        <text>a beta-D-galactosyl-(1-&gt;4)-N-acetyl-beta-D-glucosaminyl derivative + GDP-beta-L-fucose = a beta-D-galactosyl-(1-&gt;4)-[alpha-L-fucosyl-(1-&gt;3)]-N-acetyl-beta-D-glucosaminyl derivative + GDP + H(+)</text>
        <dbReference type="Rhea" id="RHEA:14257"/>
        <dbReference type="ChEBI" id="CHEBI:15378"/>
        <dbReference type="ChEBI" id="CHEBI:57273"/>
        <dbReference type="ChEBI" id="CHEBI:58189"/>
        <dbReference type="ChEBI" id="CHEBI:133507"/>
        <dbReference type="ChEBI" id="CHEBI:137941"/>
        <dbReference type="EC" id="2.4.1.152"/>
    </reaction>
    <physiologicalReaction direction="left-to-right" evidence="15">
        <dbReference type="Rhea" id="RHEA:14258"/>
    </physiologicalReaction>
</comment>
<dbReference type="InterPro" id="IPR038577">
    <property type="entry name" value="GT10-like_C_sf"/>
</dbReference>
<evidence type="ECO:0000313" key="28">
    <source>
        <dbReference type="Ensembl" id="ENSDLAP00005043197.2"/>
    </source>
</evidence>
<evidence type="ECO:0000256" key="6">
    <source>
        <dbReference type="ARBA" id="ARBA00022679"/>
    </source>
</evidence>
<comment type="catalytic activity">
    <reaction evidence="20">
        <text>a neolactoside nLc4Cer + GDP-beta-L-fucose = a neolactoside III(3)-alpha-Fuc-nLc4Cer + GDP + H(+)</text>
        <dbReference type="Rhea" id="RHEA:48376"/>
        <dbReference type="ChEBI" id="CHEBI:15378"/>
        <dbReference type="ChEBI" id="CHEBI:57273"/>
        <dbReference type="ChEBI" id="CHEBI:58189"/>
        <dbReference type="ChEBI" id="CHEBI:90376"/>
        <dbReference type="ChEBI" id="CHEBI:90379"/>
    </reaction>
    <physiologicalReaction direction="left-to-right" evidence="20">
        <dbReference type="Rhea" id="RHEA:48377"/>
    </physiologicalReaction>
</comment>
<evidence type="ECO:0000256" key="13">
    <source>
        <dbReference type="ARBA" id="ARBA00023157"/>
    </source>
</evidence>
<dbReference type="GO" id="GO:0032580">
    <property type="term" value="C:Golgi cisterna membrane"/>
    <property type="evidence" value="ECO:0007669"/>
    <property type="project" value="UniProtKB-SubCell"/>
</dbReference>
<comment type="catalytic activity">
    <reaction evidence="22">
        <text>beta-D-Gal-(1-&gt;4)-beta-D-GlcNAc-(1-&gt;3)-beta-D-Gal-(1-&gt;4)-D-Glc + GDP-beta-L-fucose = beta-D-Gal-(1-&gt;4)-[alpha-L-Fuc-(1-&gt;3)]-beta-D-GlcNAc-(1-&gt;3)-beta-D-Gal-(1-&gt;4)-D-Glc + GDP + H(+)</text>
        <dbReference type="Rhea" id="RHEA:77187"/>
        <dbReference type="ChEBI" id="CHEBI:15378"/>
        <dbReference type="ChEBI" id="CHEBI:57273"/>
        <dbReference type="ChEBI" id="CHEBI:58189"/>
        <dbReference type="ChEBI" id="CHEBI:60239"/>
        <dbReference type="ChEBI" id="CHEBI:61352"/>
    </reaction>
    <physiologicalReaction direction="left-to-right" evidence="22">
        <dbReference type="Rhea" id="RHEA:77188"/>
    </physiologicalReaction>
</comment>
<keyword evidence="10 24" id="KW-0333">Golgi apparatus</keyword>
<dbReference type="EC" id="2.4.1.-" evidence="24"/>
<evidence type="ECO:0000256" key="19">
    <source>
        <dbReference type="ARBA" id="ARBA00036481"/>
    </source>
</evidence>
<keyword evidence="11" id="KW-0443">Lipid metabolism</keyword>
<feature type="chain" id="PRO_5035767269" description="Fucosyltransferase" evidence="25">
    <location>
        <begin position="28"/>
        <end position="376"/>
    </location>
</feature>
<evidence type="ECO:0000256" key="20">
    <source>
        <dbReference type="ARBA" id="ARBA00036757"/>
    </source>
</evidence>
<reference evidence="28" key="2">
    <citation type="submission" date="2025-09" db="UniProtKB">
        <authorList>
            <consortium name="Ensembl"/>
        </authorList>
    </citation>
    <scope>IDENTIFICATION</scope>
</reference>
<evidence type="ECO:0000256" key="7">
    <source>
        <dbReference type="ARBA" id="ARBA00022692"/>
    </source>
</evidence>
<evidence type="ECO:0000256" key="8">
    <source>
        <dbReference type="ARBA" id="ARBA00022968"/>
    </source>
</evidence>
<sequence length="376" mass="43878">MMTPASNKTLCLATIAAVLLYFEPPSAVCPFTTTLAQKENNESVTSNEKPIVLLWFWPLGVKFDFTTQQKNKPVLLLWFWPKNKTFDFQDCKTLFKIDSCHLTDDRSLYSRAHGVLVFHRAIKDDLSNLPTLPRARFQRWIWFNMDSPTNTRTIAGIEGLFNLTLSYRKDADIHVRWKLALKKNTDEDFVLPKKERLLCWTVDSNDVHTKSKERYNYYRELVKHIKVDVFNSSSDGSLKGENYFLNISSCKFYLSFENSIHRDYITETFNGPLAAGTVPIVLGPPRRNYEDFAPGTSFIHVNDFPDAATLAESLLRLDKDNEAYMRYFNWRKFYTARLHLTEEKHEFAQAICQACHHVSINKVYRAVPHLYKWFLL</sequence>
<evidence type="ECO:0000256" key="3">
    <source>
        <dbReference type="ARBA" id="ARBA00008919"/>
    </source>
</evidence>
<dbReference type="FunFam" id="3.40.50.11660:FF:000001">
    <property type="entry name" value="alpha-(1,3)-fucosyltransferase 9"/>
    <property type="match status" value="1"/>
</dbReference>
<evidence type="ECO:0000256" key="24">
    <source>
        <dbReference type="RuleBase" id="RU003832"/>
    </source>
</evidence>
<evidence type="ECO:0000256" key="18">
    <source>
        <dbReference type="ARBA" id="ARBA00036295"/>
    </source>
</evidence>
<evidence type="ECO:0000256" key="5">
    <source>
        <dbReference type="ARBA" id="ARBA00022676"/>
    </source>
</evidence>
<evidence type="ECO:0000256" key="10">
    <source>
        <dbReference type="ARBA" id="ARBA00023034"/>
    </source>
</evidence>
<keyword evidence="29" id="KW-1185">Reference proteome</keyword>
<keyword evidence="9" id="KW-1133">Transmembrane helix</keyword>
<evidence type="ECO:0000256" key="4">
    <source>
        <dbReference type="ARBA" id="ARBA00011738"/>
    </source>
</evidence>
<dbReference type="Gene3D" id="3.40.50.11660">
    <property type="entry name" value="Glycosyl transferase family 10, C-terminal domain"/>
    <property type="match status" value="1"/>
</dbReference>
<dbReference type="GO" id="GO:0006629">
    <property type="term" value="P:lipid metabolic process"/>
    <property type="evidence" value="ECO:0007669"/>
    <property type="project" value="UniProtKB-KW"/>
</dbReference>
<evidence type="ECO:0000256" key="25">
    <source>
        <dbReference type="SAM" id="SignalP"/>
    </source>
</evidence>
<evidence type="ECO:0000256" key="21">
    <source>
        <dbReference type="ARBA" id="ARBA00037848"/>
    </source>
</evidence>
<feature type="domain" description="Fucosyltransferase N-terminal" evidence="27">
    <location>
        <begin position="71"/>
        <end position="177"/>
    </location>
</feature>
<dbReference type="AlphaFoldDB" id="A0A8C4HJL0"/>
<evidence type="ECO:0000259" key="26">
    <source>
        <dbReference type="Pfam" id="PF00852"/>
    </source>
</evidence>
<dbReference type="PANTHER" id="PTHR11929">
    <property type="entry name" value="ALPHA- 1,3 -FUCOSYLTRANSFERASE"/>
    <property type="match status" value="1"/>
</dbReference>
<dbReference type="PANTHER" id="PTHR11929:SF10">
    <property type="entry name" value="4-GALACTOSYL-N-ACETYLGLUCOSAMINIDE 3-ALPHA-L-FUCOSYLTRANSFERASE 9"/>
    <property type="match status" value="1"/>
</dbReference>
<keyword evidence="25" id="KW-0732">Signal</keyword>
<comment type="catalytic activity">
    <reaction evidence="16">
        <text>alpha-D-galactosyl-(1-&gt;3)-beta-D-galactosyl-(1-&gt;4)-N-acetyl-beta-D-glucosaminyl-(1-&gt;3)-beta-D-galactosyl-(1-&gt;4)-beta-D-glucosyl-(1&lt;-&gt;1')-ceramide + GDP-beta-L-fucose = a neolactoside IV(3)-alpha-Gal,III(3)-alpha-Fuc-nLc4Cer + GDP + H(+)</text>
        <dbReference type="Rhea" id="RHEA:48380"/>
        <dbReference type="ChEBI" id="CHEBI:15378"/>
        <dbReference type="ChEBI" id="CHEBI:57273"/>
        <dbReference type="ChEBI" id="CHEBI:58189"/>
        <dbReference type="ChEBI" id="CHEBI:90380"/>
        <dbReference type="ChEBI" id="CHEBI:90381"/>
    </reaction>
    <physiologicalReaction direction="left-to-right" evidence="16">
        <dbReference type="Rhea" id="RHEA:48381"/>
    </physiologicalReaction>
</comment>
<evidence type="ECO:0000256" key="17">
    <source>
        <dbReference type="ARBA" id="ARBA00036234"/>
    </source>
</evidence>
<dbReference type="InterPro" id="IPR001503">
    <property type="entry name" value="Glyco_trans_10"/>
</dbReference>
<evidence type="ECO:0000256" key="9">
    <source>
        <dbReference type="ARBA" id="ARBA00022989"/>
    </source>
</evidence>
<dbReference type="Pfam" id="PF00852">
    <property type="entry name" value="Glyco_transf_10"/>
    <property type="match status" value="1"/>
</dbReference>
<dbReference type="GO" id="GO:0017083">
    <property type="term" value="F:4-galactosyl-N-acetylglucosaminide 3-alpha-L-fucosyltransferase activity"/>
    <property type="evidence" value="ECO:0007669"/>
    <property type="project" value="UniProtKB-EC"/>
</dbReference>
<dbReference type="Ensembl" id="ENSDLAT00005046160.2">
    <property type="protein sequence ID" value="ENSDLAP00005043197.2"/>
    <property type="gene ID" value="ENSDLAG00005019286.2"/>
</dbReference>
<evidence type="ECO:0000256" key="1">
    <source>
        <dbReference type="ARBA" id="ARBA00004922"/>
    </source>
</evidence>
<dbReference type="Proteomes" id="UP000694389">
    <property type="component" value="Unassembled WGS sequence"/>
</dbReference>
<evidence type="ECO:0000256" key="2">
    <source>
        <dbReference type="ARBA" id="ARBA00004934"/>
    </source>
</evidence>
<keyword evidence="5 24" id="KW-0328">Glycosyltransferase</keyword>
<evidence type="ECO:0000256" key="22">
    <source>
        <dbReference type="ARBA" id="ARBA00043828"/>
    </source>
</evidence>
<feature type="signal peptide" evidence="25">
    <location>
        <begin position="1"/>
        <end position="27"/>
    </location>
</feature>
<organism evidence="28 29">
    <name type="scientific">Dicentrarchus labrax</name>
    <name type="common">European seabass</name>
    <name type="synonym">Morone labrax</name>
    <dbReference type="NCBI Taxonomy" id="13489"/>
    <lineage>
        <taxon>Eukaryota</taxon>
        <taxon>Metazoa</taxon>
        <taxon>Chordata</taxon>
        <taxon>Craniata</taxon>
        <taxon>Vertebrata</taxon>
        <taxon>Euteleostomi</taxon>
        <taxon>Actinopterygii</taxon>
        <taxon>Neopterygii</taxon>
        <taxon>Teleostei</taxon>
        <taxon>Neoteleostei</taxon>
        <taxon>Acanthomorphata</taxon>
        <taxon>Eupercaria</taxon>
        <taxon>Moronidae</taxon>
        <taxon>Dicentrarchus</taxon>
    </lineage>
</organism>
<comment type="catalytic activity">
    <reaction evidence="19">
        <text>an N-acetyl-alpha-neuraminyl-(2-&gt;3)-beta-D-galactosyl-(1-&gt;4)-N-acetyl-beta-D-glucosaminyl derivative + GDP-beta-L-fucose = an alpha-Neu5Ac-(2-&gt;3)-beta-D-Gal-(1-&gt;4)-[alpha-L-Fuc-(1-&gt;3)]-beta-D-GlcNAc derivative + GDP + H(+)</text>
        <dbReference type="Rhea" id="RHEA:56076"/>
        <dbReference type="ChEBI" id="CHEBI:15378"/>
        <dbReference type="ChEBI" id="CHEBI:57273"/>
        <dbReference type="ChEBI" id="CHEBI:58189"/>
        <dbReference type="ChEBI" id="CHEBI:136545"/>
        <dbReference type="ChEBI" id="CHEBI:139509"/>
    </reaction>
    <physiologicalReaction direction="left-to-right" evidence="19">
        <dbReference type="Rhea" id="RHEA:56077"/>
    </physiologicalReaction>
</comment>
<comment type="catalytic activity">
    <reaction evidence="23">
        <text>an alpha-L-Fuc-(1-&gt;2)-beta-D-Gal-(1-&gt;4)-beta-D-GlcNAc derivative + GDP-beta-L-fucose = an alpha-L-Fuc-(1-&gt;2)-beta-D-Gal-(1-&gt;4)-[alpha-L-Fuc-(1-&gt;3)]-beta-D-GlcNAc derivative + GDP + H(+)</text>
        <dbReference type="Rhea" id="RHEA:77191"/>
        <dbReference type="ChEBI" id="CHEBI:15378"/>
        <dbReference type="ChEBI" id="CHEBI:57273"/>
        <dbReference type="ChEBI" id="CHEBI:58189"/>
        <dbReference type="ChEBI" id="CHEBI:133510"/>
        <dbReference type="ChEBI" id="CHEBI:195560"/>
    </reaction>
    <physiologicalReaction direction="left-to-right" evidence="23">
        <dbReference type="Rhea" id="RHEA:77192"/>
    </physiologicalReaction>
</comment>
<reference evidence="28" key="1">
    <citation type="submission" date="2025-08" db="UniProtKB">
        <authorList>
            <consortium name="Ensembl"/>
        </authorList>
    </citation>
    <scope>IDENTIFICATION</scope>
</reference>
<dbReference type="UniPathway" id="UPA00378"/>
<proteinExistence type="inferred from homology"/>
<evidence type="ECO:0000256" key="11">
    <source>
        <dbReference type="ARBA" id="ARBA00023098"/>
    </source>
</evidence>
<name>A0A8C4HJL0_DICLA</name>
<evidence type="ECO:0000256" key="16">
    <source>
        <dbReference type="ARBA" id="ARBA00036053"/>
    </source>
</evidence>
<comment type="subcellular location">
    <subcellularLocation>
        <location evidence="24">Golgi apparatus</location>
        <location evidence="24">Golgi stack membrane</location>
        <topology evidence="24">Single-pass type II membrane protein</topology>
    </subcellularLocation>
    <subcellularLocation>
        <location evidence="21">Golgi apparatus</location>
        <location evidence="21">trans-Golgi network membrane</location>
        <topology evidence="21">Single-pass type II membrane protein</topology>
    </subcellularLocation>
</comment>
<dbReference type="Pfam" id="PF17039">
    <property type="entry name" value="Glyco_tran_10_N"/>
    <property type="match status" value="1"/>
</dbReference>
<keyword evidence="12" id="KW-0472">Membrane</keyword>
<evidence type="ECO:0000256" key="12">
    <source>
        <dbReference type="ARBA" id="ARBA00023136"/>
    </source>
</evidence>
<evidence type="ECO:0000259" key="27">
    <source>
        <dbReference type="Pfam" id="PF17039"/>
    </source>
</evidence>
<dbReference type="SUPFAM" id="SSF53756">
    <property type="entry name" value="UDP-Glycosyltransferase/glycogen phosphorylase"/>
    <property type="match status" value="1"/>
</dbReference>
<accession>A0A8C4HJL0</accession>
<keyword evidence="13" id="KW-1015">Disulfide bond</keyword>
<dbReference type="GeneTree" id="ENSGT00940000164360"/>
<protein>
    <recommendedName>
        <fullName evidence="24">Fucosyltransferase</fullName>
        <ecNumber evidence="24">2.4.1.-</ecNumber>
    </recommendedName>
</protein>
<keyword evidence="6 24" id="KW-0808">Transferase</keyword>
<comment type="catalytic activity">
    <reaction evidence="18">
        <text>alpha-N-glycoloylneuraminosyl-(2-&gt;3)-beta-D-galactosyl-(1-&gt;4)-N-acetyl-beta-D-glucosaminyl-(1-&gt;3)-beta-D-galactosyl-(1-&gt;4)-N-acetyl-beta-D-glucosaminyl-(1-&gt;3)-beta-D-galactosyl-(1-&gt;4)-beta-D-glucosyl-(1&lt;-&gt;1')-ceramide + GDP-beta-L-fucose = alpha-N-glycoloylneuraminosyl-(2-&gt;3)-beta-D-galactosyl-(1-&gt;4)-N-acetyl-beta-D-glucosaminyl-(1-&gt;3)-beta-D-galactosyl-(1-&gt;4)-[alpha-L-fucosyl-(1-&gt;3)]-N-acetyl-beta-D-glucosaminyl-(1-&gt;3)-beta-D-galactosyl-(1-&gt;4)-beta-D-glucosyl-(1&lt;-&gt;1')-ceramide + GDP + H(+)</text>
        <dbReference type="Rhea" id="RHEA:48388"/>
        <dbReference type="ChEBI" id="CHEBI:15378"/>
        <dbReference type="ChEBI" id="CHEBI:57273"/>
        <dbReference type="ChEBI" id="CHEBI:58189"/>
        <dbReference type="ChEBI" id="CHEBI:90383"/>
        <dbReference type="ChEBI" id="CHEBI:90384"/>
    </reaction>
    <physiologicalReaction direction="left-to-right" evidence="18">
        <dbReference type="Rhea" id="RHEA:48389"/>
    </physiologicalReaction>
</comment>
<dbReference type="InterPro" id="IPR031481">
    <property type="entry name" value="Glyco_tran_10_N"/>
</dbReference>
<comment type="similarity">
    <text evidence="3 24">Belongs to the glycosyltransferase 10 family.</text>
</comment>
<comment type="pathway">
    <text evidence="2">Glycolipid biosynthesis.</text>
</comment>
<evidence type="ECO:0000256" key="15">
    <source>
        <dbReference type="ARBA" id="ARBA00029329"/>
    </source>
</evidence>
<evidence type="ECO:0000313" key="29">
    <source>
        <dbReference type="Proteomes" id="UP000694389"/>
    </source>
</evidence>
<evidence type="ECO:0000256" key="14">
    <source>
        <dbReference type="ARBA" id="ARBA00023180"/>
    </source>
</evidence>
<evidence type="ECO:0000256" key="23">
    <source>
        <dbReference type="ARBA" id="ARBA00043838"/>
    </source>
</evidence>
<comment type="subunit">
    <text evidence="4">Homodimer.</text>
</comment>
<keyword evidence="7 24" id="KW-0812">Transmembrane</keyword>
<dbReference type="InterPro" id="IPR055270">
    <property type="entry name" value="Glyco_tran_10_C"/>
</dbReference>